<feature type="domain" description="Poly(A) polymerase nucleotidyltransferase" evidence="20">
    <location>
        <begin position="17"/>
        <end position="211"/>
    </location>
</feature>
<keyword evidence="9 16" id="KW-0460">Magnesium</keyword>
<comment type="function">
    <text evidence="14">Polymerase that creates the 3'-poly(A) tail of mRNA's.</text>
</comment>
<evidence type="ECO:0000256" key="9">
    <source>
        <dbReference type="ARBA" id="ARBA00022842"/>
    </source>
</evidence>
<feature type="binding site" evidence="15">
    <location>
        <begin position="96"/>
        <end position="98"/>
    </location>
    <ligand>
        <name>ATP</name>
        <dbReference type="ChEBI" id="CHEBI:30616"/>
    </ligand>
</feature>
<dbReference type="InterPro" id="IPR011068">
    <property type="entry name" value="NuclTrfase_I-like_C"/>
</dbReference>
<feature type="binding site" evidence="15">
    <location>
        <position position="225"/>
    </location>
    <ligand>
        <name>ATP</name>
        <dbReference type="ChEBI" id="CHEBI:30616"/>
    </ligand>
</feature>
<dbReference type="GO" id="GO:0006397">
    <property type="term" value="P:mRNA processing"/>
    <property type="evidence" value="ECO:0007669"/>
    <property type="project" value="UniProtKB-KW"/>
</dbReference>
<dbReference type="PANTHER" id="PTHR10682:SF9">
    <property type="entry name" value="POLY(A) POLYMERASE ALPHA"/>
    <property type="match status" value="1"/>
</dbReference>
<evidence type="ECO:0000256" key="11">
    <source>
        <dbReference type="ARBA" id="ARBA00023211"/>
    </source>
</evidence>
<name>A0A9Y3R0M2_9CICH</name>
<dbReference type="GO" id="GO:0046872">
    <property type="term" value="F:metal ion binding"/>
    <property type="evidence" value="ECO:0007669"/>
    <property type="project" value="UniProtKB-KW"/>
</dbReference>
<feature type="binding site" evidence="16">
    <location>
        <position position="163"/>
    </location>
    <ligand>
        <name>Mg(2+)</name>
        <dbReference type="ChEBI" id="CHEBI:18420"/>
        <label>2</label>
        <note>catalytic</note>
    </ligand>
</feature>
<sequence>MFQSQAPTWSDMPRTYGLTGPISEDLPEEENLIQTRKLLDTMKSYNVYENNLELEHRERVVKRLESLFRDWLKEMCIEMNVPKVVTEKVGGKIFPFGSYHLGVHSKGADIDALCVGPGFLERKAFFTSFFAKLKAQKEVKDIQAIEKAYVPVITLSWEGIQIDLVFALLPQRSVPDNLDLLNNSIVKNVVDARCVRSFNGYRVTEEILRLVPNVLNFKVALRAIKLWAKQRNIYSNKLGFLGGVSWAIMVARICQVYPNATASTLVIKFFKIFSMWVWPIPIRLIEVEKCTYNLPFWDTKVNRCDRYHLMPIITPAYPQQNTSVSVSRSTFAILNEEIHRGHAICLEIEQKKAKWSELFEPTDFFKKYQHYAVLEASYTTEEKRLEWIGLVESKIRLLVSALERNEPVSLAHVHPHAFPGLRTANKKDGQSTMWLIGLVLNVKYSERCKKNLERSFKTFTNIINSLARSSNIYDEGMSLSVACLRREDLIYEPQQKALQTSETEPPRLVSPVSADKQGTTKRKLLHRSETPSKKFKDDKSLPVDQPHNVPSGGHVDGPSAFAKPAVSLTAPRQTT</sequence>
<evidence type="ECO:0000256" key="15">
    <source>
        <dbReference type="PIRSR" id="PIRSR018425-1"/>
    </source>
</evidence>
<evidence type="ECO:0000313" key="22">
    <source>
        <dbReference type="RefSeq" id="XP_005724937.1"/>
    </source>
</evidence>
<evidence type="ECO:0000256" key="3">
    <source>
        <dbReference type="ARBA" id="ARBA00010912"/>
    </source>
</evidence>
<keyword evidence="6 16" id="KW-0479">Metal-binding</keyword>
<gene>
    <name evidence="22" type="primary">LOC102209313</name>
</gene>
<feature type="domain" description="Poly(A) polymerase central" evidence="19">
    <location>
        <begin position="216"/>
        <end position="360"/>
    </location>
</feature>
<comment type="cofactor">
    <cofactor evidence="16">
        <name>Mg(2+)</name>
        <dbReference type="ChEBI" id="CHEBI:18420"/>
    </cofactor>
    <text evidence="16">Binds 2 magnesium ions. Also active with manganese.</text>
</comment>
<dbReference type="GeneID" id="102209313"/>
<dbReference type="InterPro" id="IPR043519">
    <property type="entry name" value="NT_sf"/>
</dbReference>
<evidence type="ECO:0000256" key="7">
    <source>
        <dbReference type="ARBA" id="ARBA00022741"/>
    </source>
</evidence>
<dbReference type="Gene3D" id="1.10.1410.10">
    <property type="match status" value="1"/>
</dbReference>
<feature type="compositionally biased region" description="Basic and acidic residues" evidence="17">
    <location>
        <begin position="526"/>
        <end position="541"/>
    </location>
</feature>
<evidence type="ECO:0000256" key="2">
    <source>
        <dbReference type="ARBA" id="ARBA00004123"/>
    </source>
</evidence>
<dbReference type="Pfam" id="PF04926">
    <property type="entry name" value="PAP_RNA-bind"/>
    <property type="match status" value="1"/>
</dbReference>
<keyword evidence="7 14" id="KW-0547">Nucleotide-binding</keyword>
<dbReference type="EC" id="2.7.7.19" evidence="14"/>
<proteinExistence type="inferred from homology"/>
<evidence type="ECO:0000256" key="6">
    <source>
        <dbReference type="ARBA" id="ARBA00022723"/>
    </source>
</evidence>
<evidence type="ECO:0000256" key="17">
    <source>
        <dbReference type="SAM" id="MobiDB-lite"/>
    </source>
</evidence>
<dbReference type="GO" id="GO:0005634">
    <property type="term" value="C:nucleus"/>
    <property type="evidence" value="ECO:0007669"/>
    <property type="project" value="UniProtKB-SubCell"/>
</dbReference>
<dbReference type="PANTHER" id="PTHR10682">
    <property type="entry name" value="POLY A POLYMERASE"/>
    <property type="match status" value="1"/>
</dbReference>
<organism evidence="21 22">
    <name type="scientific">Pundamilia nyererei</name>
    <dbReference type="NCBI Taxonomy" id="303518"/>
    <lineage>
        <taxon>Eukaryota</taxon>
        <taxon>Metazoa</taxon>
        <taxon>Chordata</taxon>
        <taxon>Craniata</taxon>
        <taxon>Vertebrata</taxon>
        <taxon>Euteleostomi</taxon>
        <taxon>Actinopterygii</taxon>
        <taxon>Neopterygii</taxon>
        <taxon>Teleostei</taxon>
        <taxon>Neoteleostei</taxon>
        <taxon>Acanthomorphata</taxon>
        <taxon>Ovalentaria</taxon>
        <taxon>Cichlomorphae</taxon>
        <taxon>Cichliformes</taxon>
        <taxon>Cichlidae</taxon>
        <taxon>African cichlids</taxon>
        <taxon>Pseudocrenilabrinae</taxon>
        <taxon>Haplochromini</taxon>
        <taxon>Pundamilia</taxon>
    </lineage>
</organism>
<feature type="binding site" evidence="15">
    <location>
        <begin position="109"/>
        <end position="111"/>
    </location>
    <ligand>
        <name>ATP</name>
        <dbReference type="ChEBI" id="CHEBI:30616"/>
    </ligand>
</feature>
<evidence type="ECO:0000256" key="12">
    <source>
        <dbReference type="ARBA" id="ARBA00023242"/>
    </source>
</evidence>
<feature type="binding site" evidence="16">
    <location>
        <position position="109"/>
    </location>
    <ligand>
        <name>Mg(2+)</name>
        <dbReference type="ChEBI" id="CHEBI:18420"/>
        <label>1</label>
        <note>catalytic</note>
    </ligand>
</feature>
<feature type="binding site" evidence="16">
    <location>
        <position position="111"/>
    </location>
    <ligand>
        <name>Mg(2+)</name>
        <dbReference type="ChEBI" id="CHEBI:18420"/>
        <label>1</label>
        <note>catalytic</note>
    </ligand>
</feature>
<dbReference type="Pfam" id="PF04928">
    <property type="entry name" value="PAP_central"/>
    <property type="match status" value="1"/>
</dbReference>
<accession>A0A9Y3R0M2</accession>
<evidence type="ECO:0000259" key="19">
    <source>
        <dbReference type="Pfam" id="PF04928"/>
    </source>
</evidence>
<comment type="subcellular location">
    <subcellularLocation>
        <location evidence="2 14">Nucleus</location>
    </subcellularLocation>
</comment>
<feature type="binding site" evidence="15">
    <location>
        <position position="163"/>
    </location>
    <ligand>
        <name>ATP</name>
        <dbReference type="ChEBI" id="CHEBI:30616"/>
    </ligand>
</feature>
<keyword evidence="5 14" id="KW-0808">Transferase</keyword>
<feature type="binding site" evidence="16">
    <location>
        <position position="109"/>
    </location>
    <ligand>
        <name>Mg(2+)</name>
        <dbReference type="ChEBI" id="CHEBI:18420"/>
        <label>2</label>
        <note>catalytic</note>
    </ligand>
</feature>
<evidence type="ECO:0000256" key="16">
    <source>
        <dbReference type="PIRSR" id="PIRSR018425-2"/>
    </source>
</evidence>
<dbReference type="InterPro" id="IPR007010">
    <property type="entry name" value="PolA_pol_RNA-bd_dom"/>
</dbReference>
<keyword evidence="10" id="KW-0694">RNA-binding</keyword>
<dbReference type="GO" id="GO:0003723">
    <property type="term" value="F:RNA binding"/>
    <property type="evidence" value="ECO:0007669"/>
    <property type="project" value="UniProtKB-UniRule"/>
</dbReference>
<feature type="binding site" evidence="15">
    <location>
        <begin position="243"/>
        <end position="244"/>
    </location>
    <ligand>
        <name>ATP</name>
        <dbReference type="ChEBI" id="CHEBI:30616"/>
    </ligand>
</feature>
<dbReference type="AlphaFoldDB" id="A0A9Y3R0M2"/>
<keyword evidence="4 14" id="KW-0507">mRNA processing</keyword>
<dbReference type="PIRSF" id="PIRSF018425">
    <property type="entry name" value="PolyA_polymerase"/>
    <property type="match status" value="1"/>
</dbReference>
<keyword evidence="21" id="KW-1185">Reference proteome</keyword>
<evidence type="ECO:0000256" key="1">
    <source>
        <dbReference type="ARBA" id="ARBA00001936"/>
    </source>
</evidence>
<evidence type="ECO:0000256" key="14">
    <source>
        <dbReference type="PIRNR" id="PIRNR018425"/>
    </source>
</evidence>
<comment type="cofactor">
    <cofactor evidence="1">
        <name>Mn(2+)</name>
        <dbReference type="ChEBI" id="CHEBI:29035"/>
    </cofactor>
</comment>
<feature type="binding site" evidence="15">
    <location>
        <position position="234"/>
    </location>
    <ligand>
        <name>ATP</name>
        <dbReference type="ChEBI" id="CHEBI:30616"/>
    </ligand>
</feature>
<evidence type="ECO:0000259" key="20">
    <source>
        <dbReference type="Pfam" id="PF20750"/>
    </source>
</evidence>
<evidence type="ECO:0000256" key="8">
    <source>
        <dbReference type="ARBA" id="ARBA00022840"/>
    </source>
</evidence>
<dbReference type="SUPFAM" id="SSF81301">
    <property type="entry name" value="Nucleotidyltransferase"/>
    <property type="match status" value="1"/>
</dbReference>
<dbReference type="Proteomes" id="UP000695023">
    <property type="component" value="Unplaced"/>
</dbReference>
<dbReference type="GO" id="GO:0031123">
    <property type="term" value="P:RNA 3'-end processing"/>
    <property type="evidence" value="ECO:0007669"/>
    <property type="project" value="InterPro"/>
</dbReference>
<dbReference type="SUPFAM" id="SSF55003">
    <property type="entry name" value="PAP/Archaeal CCA-adding enzyme, C-terminal domain"/>
    <property type="match status" value="1"/>
</dbReference>
<dbReference type="GO" id="GO:1990817">
    <property type="term" value="F:poly(A) RNA polymerase activity"/>
    <property type="evidence" value="ECO:0007669"/>
    <property type="project" value="UniProtKB-UniRule"/>
</dbReference>
<dbReference type="GO" id="GO:0005524">
    <property type="term" value="F:ATP binding"/>
    <property type="evidence" value="ECO:0007669"/>
    <property type="project" value="UniProtKB-UniRule"/>
</dbReference>
<keyword evidence="8 14" id="KW-0067">ATP-binding</keyword>
<comment type="similarity">
    <text evidence="3 14">Belongs to the poly(A) polymerase family.</text>
</comment>
<feature type="binding site" evidence="16">
    <location>
        <position position="111"/>
    </location>
    <ligand>
        <name>Mg(2+)</name>
        <dbReference type="ChEBI" id="CHEBI:18420"/>
        <label>2</label>
        <note>catalytic</note>
    </ligand>
</feature>
<comment type="catalytic activity">
    <reaction evidence="13 14">
        <text>RNA(n) + ATP = RNA(n)-3'-adenine ribonucleotide + diphosphate</text>
        <dbReference type="Rhea" id="RHEA:11332"/>
        <dbReference type="Rhea" id="RHEA-COMP:14527"/>
        <dbReference type="Rhea" id="RHEA-COMP:17347"/>
        <dbReference type="ChEBI" id="CHEBI:30616"/>
        <dbReference type="ChEBI" id="CHEBI:33019"/>
        <dbReference type="ChEBI" id="CHEBI:140395"/>
        <dbReference type="ChEBI" id="CHEBI:173115"/>
        <dbReference type="EC" id="2.7.7.19"/>
    </reaction>
</comment>
<dbReference type="CDD" id="cd05402">
    <property type="entry name" value="NT_PAP_TUTase"/>
    <property type="match status" value="1"/>
</dbReference>
<dbReference type="Gene3D" id="3.30.460.10">
    <property type="entry name" value="Beta Polymerase, domain 2"/>
    <property type="match status" value="1"/>
</dbReference>
<reference evidence="22" key="1">
    <citation type="submission" date="2025-08" db="UniProtKB">
        <authorList>
            <consortium name="RefSeq"/>
        </authorList>
    </citation>
    <scope>IDENTIFICATION</scope>
</reference>
<keyword evidence="12 14" id="KW-0539">Nucleus</keyword>
<feature type="domain" description="Poly(A) polymerase RNA-binding" evidence="18">
    <location>
        <begin position="363"/>
        <end position="421"/>
    </location>
</feature>
<dbReference type="RefSeq" id="XP_005724937.1">
    <property type="nucleotide sequence ID" value="XM_005724880.1"/>
</dbReference>
<feature type="region of interest" description="Disordered" evidence="17">
    <location>
        <begin position="496"/>
        <end position="575"/>
    </location>
</feature>
<evidence type="ECO:0000256" key="5">
    <source>
        <dbReference type="ARBA" id="ARBA00022679"/>
    </source>
</evidence>
<dbReference type="Pfam" id="PF20750">
    <property type="entry name" value="PAP_NTPase"/>
    <property type="match status" value="1"/>
</dbReference>
<feature type="region of interest" description="Disordered" evidence="17">
    <location>
        <begin position="1"/>
        <end position="23"/>
    </location>
</feature>
<dbReference type="InterPro" id="IPR048840">
    <property type="entry name" value="PolA_pol_NTPase"/>
</dbReference>
<evidence type="ECO:0000256" key="4">
    <source>
        <dbReference type="ARBA" id="ARBA00022664"/>
    </source>
</evidence>
<dbReference type="FunFam" id="1.10.1410.10:FF:000001">
    <property type="entry name" value="Putative poly(A) polymerase gamma"/>
    <property type="match status" value="1"/>
</dbReference>
<dbReference type="InterPro" id="IPR014492">
    <property type="entry name" value="PolyA_polymerase"/>
</dbReference>
<keyword evidence="11" id="KW-0464">Manganese</keyword>
<evidence type="ECO:0000259" key="18">
    <source>
        <dbReference type="Pfam" id="PF04926"/>
    </source>
</evidence>
<dbReference type="FunFam" id="3.30.460.10:FF:000002">
    <property type="entry name" value="Poly(A) polymerase alpha, putative"/>
    <property type="match status" value="1"/>
</dbReference>
<dbReference type="Gene3D" id="3.30.70.590">
    <property type="entry name" value="Poly(A) polymerase predicted RNA binding domain"/>
    <property type="match status" value="1"/>
</dbReference>
<evidence type="ECO:0000256" key="10">
    <source>
        <dbReference type="ARBA" id="ARBA00022884"/>
    </source>
</evidence>
<dbReference type="InterPro" id="IPR007012">
    <property type="entry name" value="PolA_pol_cen_dom"/>
</dbReference>
<evidence type="ECO:0000313" key="21">
    <source>
        <dbReference type="Proteomes" id="UP000695023"/>
    </source>
</evidence>
<evidence type="ECO:0000256" key="13">
    <source>
        <dbReference type="ARBA" id="ARBA00048830"/>
    </source>
</evidence>
<protein>
    <recommendedName>
        <fullName evidence="14">Poly(A) polymerase</fullName>
        <ecNumber evidence="14">2.7.7.19</ecNumber>
    </recommendedName>
</protein>
<dbReference type="SUPFAM" id="SSF81631">
    <property type="entry name" value="PAP/OAS1 substrate-binding domain"/>
    <property type="match status" value="1"/>
</dbReference>